<gene>
    <name evidence="1" type="ORF">EPUL_006726</name>
</gene>
<proteinExistence type="predicted"/>
<evidence type="ECO:0000313" key="2">
    <source>
        <dbReference type="Proteomes" id="UP000237438"/>
    </source>
</evidence>
<accession>A0A2S4PNL6</accession>
<dbReference type="EMBL" id="PEDP01001461">
    <property type="protein sequence ID" value="POS83617.1"/>
    <property type="molecule type" value="Genomic_DNA"/>
</dbReference>
<dbReference type="Proteomes" id="UP000237438">
    <property type="component" value="Unassembled WGS sequence"/>
</dbReference>
<feature type="non-terminal residue" evidence="1">
    <location>
        <position position="1"/>
    </location>
</feature>
<dbReference type="AlphaFoldDB" id="A0A2S4PNL6"/>
<sequence>LSTVDKTETFVQGIFWALESAIKAGGKHPNKQSGESASQRTSECRFAHIDYREAVDEVCTHYSSKDTQSNSLLSKKRALETKSGRCEILPSGRTRYYSQGLSFSTIFIVDDLPPYLFQREAGIPWSDDLTDIEVWTCIIGSGNTTPGYVSCTMYAG</sequence>
<keyword evidence="2" id="KW-1185">Reference proteome</keyword>
<organism evidence="1 2">
    <name type="scientific">Erysiphe pulchra</name>
    <dbReference type="NCBI Taxonomy" id="225359"/>
    <lineage>
        <taxon>Eukaryota</taxon>
        <taxon>Fungi</taxon>
        <taxon>Dikarya</taxon>
        <taxon>Ascomycota</taxon>
        <taxon>Pezizomycotina</taxon>
        <taxon>Leotiomycetes</taxon>
        <taxon>Erysiphales</taxon>
        <taxon>Erysiphaceae</taxon>
        <taxon>Erysiphe</taxon>
    </lineage>
</organism>
<protein>
    <submittedName>
        <fullName evidence="1">Uncharacterized protein</fullName>
    </submittedName>
</protein>
<reference evidence="1 2" key="1">
    <citation type="submission" date="2017-10" db="EMBL/GenBank/DDBJ databases">
        <title>Development of genomic resources for the powdery mildew, Erysiphe pulchra.</title>
        <authorList>
            <person name="Wadl P.A."/>
            <person name="Mack B.M."/>
            <person name="Moore G."/>
            <person name="Beltz S.B."/>
        </authorList>
    </citation>
    <scope>NUCLEOTIDE SEQUENCE [LARGE SCALE GENOMIC DNA]</scope>
    <source>
        <strain evidence="1">Cflorida</strain>
    </source>
</reference>
<feature type="non-terminal residue" evidence="1">
    <location>
        <position position="156"/>
    </location>
</feature>
<evidence type="ECO:0000313" key="1">
    <source>
        <dbReference type="EMBL" id="POS83617.1"/>
    </source>
</evidence>
<comment type="caution">
    <text evidence="1">The sequence shown here is derived from an EMBL/GenBank/DDBJ whole genome shotgun (WGS) entry which is preliminary data.</text>
</comment>
<name>A0A2S4PNL6_9PEZI</name>